<dbReference type="Proteomes" id="UP000003598">
    <property type="component" value="Unassembled WGS sequence"/>
</dbReference>
<comment type="caution">
    <text evidence="1">The sequence shown here is derived from an EMBL/GenBank/DDBJ whole genome shotgun (WGS) entry which is preliminary data.</text>
</comment>
<gene>
    <name evidence="1" type="ORF">HMPREF9441_02825</name>
</gene>
<protein>
    <submittedName>
        <fullName evidence="1">Uncharacterized protein</fullName>
    </submittedName>
</protein>
<name>G5STW9_9BACT</name>
<reference evidence="1 2" key="1">
    <citation type="submission" date="2011-03" db="EMBL/GenBank/DDBJ databases">
        <authorList>
            <person name="Weinstock G."/>
            <person name="Sodergren E."/>
            <person name="Clifton S."/>
            <person name="Fulton L."/>
            <person name="Fulton B."/>
            <person name="Courtney L."/>
            <person name="Fronick C."/>
            <person name="Harrison M."/>
            <person name="Strong C."/>
            <person name="Farmer C."/>
            <person name="Delahaunty K."/>
            <person name="Markovic C."/>
            <person name="Hall O."/>
            <person name="Minx P."/>
            <person name="Tomlinson C."/>
            <person name="Mitreva M."/>
            <person name="Hou S."/>
            <person name="Chen J."/>
            <person name="Wollam A."/>
            <person name="Pepin K.H."/>
            <person name="Johnson M."/>
            <person name="Bhonagiri V."/>
            <person name="Zhang X."/>
            <person name="Suruliraj S."/>
            <person name="Warren W."/>
            <person name="Chinwalla A."/>
            <person name="Mardis E.R."/>
            <person name="Wilson R.K."/>
        </authorList>
    </citation>
    <scope>NUCLEOTIDE SEQUENCE [LARGE SCALE GENOMIC DNA]</scope>
    <source>
        <strain evidence="1 2">YIT 11840</strain>
    </source>
</reference>
<dbReference type="AlphaFoldDB" id="G5STW9"/>
<accession>G5STW9</accession>
<evidence type="ECO:0000313" key="1">
    <source>
        <dbReference type="EMBL" id="EHG99213.1"/>
    </source>
</evidence>
<dbReference type="HOGENOM" id="CLU_3237118_0_0_10"/>
<proteinExistence type="predicted"/>
<evidence type="ECO:0000313" key="2">
    <source>
        <dbReference type="Proteomes" id="UP000003598"/>
    </source>
</evidence>
<organism evidence="1 2">
    <name type="scientific">Paraprevotella clara YIT 11840</name>
    <dbReference type="NCBI Taxonomy" id="762968"/>
    <lineage>
        <taxon>Bacteria</taxon>
        <taxon>Pseudomonadati</taxon>
        <taxon>Bacteroidota</taxon>
        <taxon>Bacteroidia</taxon>
        <taxon>Bacteroidales</taxon>
        <taxon>Prevotellaceae</taxon>
        <taxon>Paraprevotella</taxon>
    </lineage>
</organism>
<dbReference type="EMBL" id="AFFY01000045">
    <property type="protein sequence ID" value="EHG99213.1"/>
    <property type="molecule type" value="Genomic_DNA"/>
</dbReference>
<keyword evidence="2" id="KW-1185">Reference proteome</keyword>
<sequence length="43" mass="5230">MVFYRLHRHVCLSYKIRMDYQSVQYLKKTILPPPFFLWCPGGP</sequence>
<dbReference type="STRING" id="762968.HMPREF9441_02825"/>